<gene>
    <name evidence="1" type="ORF">LARSCL_LOCUS16098</name>
</gene>
<dbReference type="Proteomes" id="UP001497382">
    <property type="component" value="Unassembled WGS sequence"/>
</dbReference>
<evidence type="ECO:0000313" key="1">
    <source>
        <dbReference type="EMBL" id="CAL1289714.1"/>
    </source>
</evidence>
<dbReference type="EMBL" id="CAXIEN010000254">
    <property type="protein sequence ID" value="CAL1289714.1"/>
    <property type="molecule type" value="Genomic_DNA"/>
</dbReference>
<dbReference type="AlphaFoldDB" id="A0AAV2B2Q7"/>
<organism evidence="1 2">
    <name type="scientific">Larinioides sclopetarius</name>
    <dbReference type="NCBI Taxonomy" id="280406"/>
    <lineage>
        <taxon>Eukaryota</taxon>
        <taxon>Metazoa</taxon>
        <taxon>Ecdysozoa</taxon>
        <taxon>Arthropoda</taxon>
        <taxon>Chelicerata</taxon>
        <taxon>Arachnida</taxon>
        <taxon>Araneae</taxon>
        <taxon>Araneomorphae</taxon>
        <taxon>Entelegynae</taxon>
        <taxon>Araneoidea</taxon>
        <taxon>Araneidae</taxon>
        <taxon>Larinioides</taxon>
    </lineage>
</organism>
<accession>A0AAV2B2Q7</accession>
<proteinExistence type="predicted"/>
<evidence type="ECO:0000313" key="2">
    <source>
        <dbReference type="Proteomes" id="UP001497382"/>
    </source>
</evidence>
<protein>
    <submittedName>
        <fullName evidence="1">Uncharacterized protein</fullName>
    </submittedName>
</protein>
<sequence>MGKFEVENPSHFLRSMGSAVQVFRSLCQSVLGIDTRPLLWKNLGVDLLIKLTEMRSVERRGHHFGTRSFGKKCGWLLIAEI</sequence>
<keyword evidence="2" id="KW-1185">Reference proteome</keyword>
<comment type="caution">
    <text evidence="1">The sequence shown here is derived from an EMBL/GenBank/DDBJ whole genome shotgun (WGS) entry which is preliminary data.</text>
</comment>
<reference evidence="1 2" key="1">
    <citation type="submission" date="2024-04" db="EMBL/GenBank/DDBJ databases">
        <authorList>
            <person name="Rising A."/>
            <person name="Reimegard J."/>
            <person name="Sonavane S."/>
            <person name="Akerstrom W."/>
            <person name="Nylinder S."/>
            <person name="Hedman E."/>
            <person name="Kallberg Y."/>
        </authorList>
    </citation>
    <scope>NUCLEOTIDE SEQUENCE [LARGE SCALE GENOMIC DNA]</scope>
</reference>
<name>A0AAV2B2Q7_9ARAC</name>